<organism evidence="8 9">
    <name type="scientific">Marinobacter antarcticus</name>
    <dbReference type="NCBI Taxonomy" id="564117"/>
    <lineage>
        <taxon>Bacteria</taxon>
        <taxon>Pseudomonadati</taxon>
        <taxon>Pseudomonadota</taxon>
        <taxon>Gammaproteobacteria</taxon>
        <taxon>Pseudomonadales</taxon>
        <taxon>Marinobacteraceae</taxon>
        <taxon>Marinobacter</taxon>
    </lineage>
</organism>
<dbReference type="HAMAP" id="MF_00090">
    <property type="entry name" value="PIMT"/>
    <property type="match status" value="1"/>
</dbReference>
<dbReference type="InterPro" id="IPR052036">
    <property type="entry name" value="Hydrolase/PRTase-associated"/>
</dbReference>
<evidence type="ECO:0000313" key="9">
    <source>
        <dbReference type="Proteomes" id="UP000184497"/>
    </source>
</evidence>
<evidence type="ECO:0000256" key="5">
    <source>
        <dbReference type="ARBA" id="ARBA00022679"/>
    </source>
</evidence>
<dbReference type="InterPro" id="IPR029063">
    <property type="entry name" value="SAM-dependent_MTases_sf"/>
</dbReference>
<dbReference type="PANTHER" id="PTHR31299">
    <property type="entry name" value="ESTERASE, PUTATIVE (AFU_ORTHOLOGUE AFUA_1G05850)-RELATED"/>
    <property type="match status" value="1"/>
</dbReference>
<dbReference type="OrthoDB" id="9810066at2"/>
<dbReference type="NCBIfam" id="NF001453">
    <property type="entry name" value="PRK00312.1"/>
    <property type="match status" value="1"/>
</dbReference>
<evidence type="ECO:0000256" key="2">
    <source>
        <dbReference type="ARBA" id="ARBA00005369"/>
    </source>
</evidence>
<evidence type="ECO:0000256" key="6">
    <source>
        <dbReference type="ARBA" id="ARBA00022691"/>
    </source>
</evidence>
<dbReference type="CDD" id="cd02440">
    <property type="entry name" value="AdoMet_MTases"/>
    <property type="match status" value="1"/>
</dbReference>
<dbReference type="NCBIfam" id="TIGR00080">
    <property type="entry name" value="pimt"/>
    <property type="match status" value="1"/>
</dbReference>
<dbReference type="SUPFAM" id="SSF159501">
    <property type="entry name" value="EreA/ChaN-like"/>
    <property type="match status" value="1"/>
</dbReference>
<keyword evidence="6 7" id="KW-0949">S-adenosyl-L-methionine</keyword>
<dbReference type="FunFam" id="3.40.50.150:FF:000010">
    <property type="entry name" value="Protein-L-isoaspartate O-methyltransferase"/>
    <property type="match status" value="1"/>
</dbReference>
<gene>
    <name evidence="7" type="primary">pcm</name>
    <name evidence="8" type="ORF">SAMN05216369_2064</name>
</gene>
<dbReference type="GO" id="GO:0030091">
    <property type="term" value="P:protein repair"/>
    <property type="evidence" value="ECO:0007669"/>
    <property type="project" value="UniProtKB-UniRule"/>
</dbReference>
<dbReference type="PANTHER" id="PTHR31299:SF0">
    <property type="entry name" value="ESTERASE, PUTATIVE (AFU_ORTHOLOGUE AFUA_1G05850)-RELATED"/>
    <property type="match status" value="1"/>
</dbReference>
<dbReference type="Pfam" id="PF01135">
    <property type="entry name" value="PCMT"/>
    <property type="match status" value="1"/>
</dbReference>
<dbReference type="SUPFAM" id="SSF53335">
    <property type="entry name" value="S-adenosyl-L-methionine-dependent methyltransferases"/>
    <property type="match status" value="1"/>
</dbReference>
<evidence type="ECO:0000256" key="4">
    <source>
        <dbReference type="ARBA" id="ARBA00022603"/>
    </source>
</evidence>
<keyword evidence="9" id="KW-1185">Reference proteome</keyword>
<dbReference type="PROSITE" id="PS01279">
    <property type="entry name" value="PCMT"/>
    <property type="match status" value="1"/>
</dbReference>
<feature type="active site" evidence="7">
    <location>
        <position position="62"/>
    </location>
</feature>
<dbReference type="STRING" id="564117.SAMN05216369_2064"/>
<comment type="similarity">
    <text evidence="2 7">Belongs to the methyltransferase superfamily. L-isoaspartyl/D-aspartyl protein methyltransferase family.</text>
</comment>
<evidence type="ECO:0000313" key="8">
    <source>
        <dbReference type="EMBL" id="SHK44384.1"/>
    </source>
</evidence>
<dbReference type="Gene3D" id="3.30.1870.10">
    <property type="entry name" value="EreA-like, domain 2"/>
    <property type="match status" value="1"/>
</dbReference>
<keyword evidence="5 7" id="KW-0808">Transferase</keyword>
<dbReference type="EC" id="2.1.1.77" evidence="7"/>
<reference evidence="9" key="1">
    <citation type="submission" date="2016-11" db="EMBL/GenBank/DDBJ databases">
        <authorList>
            <person name="Varghese N."/>
            <person name="Submissions S."/>
        </authorList>
    </citation>
    <scope>NUCLEOTIDE SEQUENCE [LARGE SCALE GENOMIC DNA]</scope>
    <source>
        <strain evidence="9">CGMCC 1.10835</strain>
    </source>
</reference>
<dbReference type="GO" id="GO:0032259">
    <property type="term" value="P:methylation"/>
    <property type="evidence" value="ECO:0007669"/>
    <property type="project" value="UniProtKB-KW"/>
</dbReference>
<comment type="subcellular location">
    <subcellularLocation>
        <location evidence="1 7">Cytoplasm</location>
    </subcellularLocation>
</comment>
<accession>A0A1M6SHW9</accession>
<evidence type="ECO:0000256" key="7">
    <source>
        <dbReference type="HAMAP-Rule" id="MF_00090"/>
    </source>
</evidence>
<proteinExistence type="inferred from homology"/>
<dbReference type="AlphaFoldDB" id="A0A1M6SHW9"/>
<comment type="function">
    <text evidence="7">Catalyzes the methyl esterification of L-isoaspartyl residues in peptides and proteins that result from spontaneous decomposition of normal L-aspartyl and L-asparaginyl residues. It plays a role in the repair and/or degradation of damaged proteins.</text>
</comment>
<name>A0A1M6SHW9_9GAMM</name>
<keyword evidence="3 7" id="KW-0963">Cytoplasm</keyword>
<sequence length="661" mass="74108">MSQFELLRRQMIDVQLSARGLHDQTVLNAVSAVPREEFVPTELVEFAYSDSPLPIAASQTISQPYIVALMTAALELQAADRVLEVGTGSGYAAAILAEIAADVYTVERHKILVDSARNKLDDLGYKNIHVLYGDGTLGWPEHAPFDAIVVAAGGPEVPDTLKQQLAIGGRLVIPVGTSLQTQKLLRVRRISEQEYAEEDLGSVRFVPLIGAAGWEYETATAVAPEKSGASLSELIFESSEHFASIDHVNLDNLLARIGDSRLVLLGEASHGTAEFYEMRARITRELIEKKGFTAIAVEADWPDAAHLDHYVHGTAPDLMHLSTPFSRFPTWMWANTSVLEFIDWLRAHNEKIHASENKVGFYGLDLYSLSTSIEAVLSYLDTVDPETAEVARVRYGCLTPWASDPTLYAHVTMTKQYQACEAEVLANLKQLLENRLDYSMADGERFFDAEQNARLVSNAERYYRTMYYAENNSWNQRDKHMFETLQSVLKFRGPQSKAVIWEHNSHVGDARATEMSARGEFNVGQLVRQAYGDAAYIIGFGTDHGTVAAASEWGGPMEIKQVQASHIDSYERICHDVKTDNFLLPLRYPVQEITRQKLLQERLERAIGVIYRPETELQSHYFYASLPRQFDEYIWFDETRAVEPLVRKATEGAAETFPFGV</sequence>
<keyword evidence="4 7" id="KW-0489">Methyltransferase</keyword>
<dbReference type="GO" id="GO:0004719">
    <property type="term" value="F:protein-L-isoaspartate (D-aspartate) O-methyltransferase activity"/>
    <property type="evidence" value="ECO:0007669"/>
    <property type="project" value="UniProtKB-UniRule"/>
</dbReference>
<dbReference type="Gene3D" id="3.40.1660.10">
    <property type="entry name" value="EreA-like (biosynthetic domain)"/>
    <property type="match status" value="1"/>
</dbReference>
<dbReference type="Gene3D" id="3.40.50.150">
    <property type="entry name" value="Vaccinia Virus protein VP39"/>
    <property type="match status" value="1"/>
</dbReference>
<dbReference type="CDD" id="cd14728">
    <property type="entry name" value="Ere-like"/>
    <property type="match status" value="1"/>
</dbReference>
<protein>
    <recommendedName>
        <fullName evidence="7">Protein-L-isoaspartate O-methyltransferase</fullName>
        <ecNumber evidence="7">2.1.1.77</ecNumber>
    </recommendedName>
    <alternativeName>
        <fullName evidence="7">L-isoaspartyl protein carboxyl methyltransferase</fullName>
    </alternativeName>
    <alternativeName>
        <fullName evidence="7">Protein L-isoaspartyl methyltransferase</fullName>
    </alternativeName>
    <alternativeName>
        <fullName evidence="7">Protein-beta-aspartate methyltransferase</fullName>
        <shortName evidence="7">PIMT</shortName>
    </alternativeName>
</protein>
<dbReference type="EMBL" id="FRAQ01000001">
    <property type="protein sequence ID" value="SHK44384.1"/>
    <property type="molecule type" value="Genomic_DNA"/>
</dbReference>
<comment type="catalytic activity">
    <reaction evidence="7">
        <text>[protein]-L-isoaspartate + S-adenosyl-L-methionine = [protein]-L-isoaspartate alpha-methyl ester + S-adenosyl-L-homocysteine</text>
        <dbReference type="Rhea" id="RHEA:12705"/>
        <dbReference type="Rhea" id="RHEA-COMP:12143"/>
        <dbReference type="Rhea" id="RHEA-COMP:12144"/>
        <dbReference type="ChEBI" id="CHEBI:57856"/>
        <dbReference type="ChEBI" id="CHEBI:59789"/>
        <dbReference type="ChEBI" id="CHEBI:90596"/>
        <dbReference type="ChEBI" id="CHEBI:90598"/>
        <dbReference type="EC" id="2.1.1.77"/>
    </reaction>
</comment>
<evidence type="ECO:0000256" key="1">
    <source>
        <dbReference type="ARBA" id="ARBA00004496"/>
    </source>
</evidence>
<evidence type="ECO:0000256" key="3">
    <source>
        <dbReference type="ARBA" id="ARBA00022490"/>
    </source>
</evidence>
<dbReference type="InterPro" id="IPR007815">
    <property type="entry name" value="Emycin_Estase"/>
</dbReference>
<dbReference type="GO" id="GO:0046677">
    <property type="term" value="P:response to antibiotic"/>
    <property type="evidence" value="ECO:0007669"/>
    <property type="project" value="InterPro"/>
</dbReference>
<dbReference type="InterPro" id="IPR000682">
    <property type="entry name" value="PCMT"/>
</dbReference>
<dbReference type="Gene3D" id="1.20.1440.30">
    <property type="entry name" value="Biosynthetic Protein domain"/>
    <property type="match status" value="1"/>
</dbReference>
<dbReference type="RefSeq" id="WP_072797022.1">
    <property type="nucleotide sequence ID" value="NZ_FRAQ01000001.1"/>
</dbReference>
<dbReference type="Proteomes" id="UP000184497">
    <property type="component" value="Unassembled WGS sequence"/>
</dbReference>
<dbReference type="GO" id="GO:0005737">
    <property type="term" value="C:cytoplasm"/>
    <property type="evidence" value="ECO:0007669"/>
    <property type="project" value="UniProtKB-SubCell"/>
</dbReference>
<dbReference type="Pfam" id="PF05139">
    <property type="entry name" value="Erythro_esteras"/>
    <property type="match status" value="1"/>
</dbReference>